<keyword evidence="1" id="KW-0472">Membrane</keyword>
<evidence type="ECO:0000313" key="2">
    <source>
        <dbReference type="EMBL" id="MPD07036.1"/>
    </source>
</evidence>
<gene>
    <name evidence="2" type="ORF">E2C01_102877</name>
</gene>
<sequence length="69" mass="7853">MTVVVVAVVVVVVVVMLVAAVVVFVESYHHSNKKLKNLTDVFHPHAQDGVCRERHKVEERIIDNDRYQS</sequence>
<keyword evidence="1" id="KW-0812">Transmembrane</keyword>
<dbReference type="Proteomes" id="UP000324222">
    <property type="component" value="Unassembled WGS sequence"/>
</dbReference>
<keyword evidence="1" id="KW-1133">Transmembrane helix</keyword>
<protein>
    <submittedName>
        <fullName evidence="2">Uncharacterized protein</fullName>
    </submittedName>
</protein>
<dbReference type="EMBL" id="VSRR010154409">
    <property type="protein sequence ID" value="MPD07036.1"/>
    <property type="molecule type" value="Genomic_DNA"/>
</dbReference>
<comment type="caution">
    <text evidence="2">The sequence shown here is derived from an EMBL/GenBank/DDBJ whole genome shotgun (WGS) entry which is preliminary data.</text>
</comment>
<evidence type="ECO:0000256" key="1">
    <source>
        <dbReference type="SAM" id="Phobius"/>
    </source>
</evidence>
<evidence type="ECO:0000313" key="3">
    <source>
        <dbReference type="Proteomes" id="UP000324222"/>
    </source>
</evidence>
<reference evidence="2 3" key="1">
    <citation type="submission" date="2019-05" db="EMBL/GenBank/DDBJ databases">
        <title>Another draft genome of Portunus trituberculatus and its Hox gene families provides insights of decapod evolution.</title>
        <authorList>
            <person name="Jeong J.-H."/>
            <person name="Song I."/>
            <person name="Kim S."/>
            <person name="Choi T."/>
            <person name="Kim D."/>
            <person name="Ryu S."/>
            <person name="Kim W."/>
        </authorList>
    </citation>
    <scope>NUCLEOTIDE SEQUENCE [LARGE SCALE GENOMIC DNA]</scope>
    <source>
        <tissue evidence="2">Muscle</tissue>
    </source>
</reference>
<dbReference type="AlphaFoldDB" id="A0A5B7KJJ7"/>
<keyword evidence="3" id="KW-1185">Reference proteome</keyword>
<organism evidence="2 3">
    <name type="scientific">Portunus trituberculatus</name>
    <name type="common">Swimming crab</name>
    <name type="synonym">Neptunus trituberculatus</name>
    <dbReference type="NCBI Taxonomy" id="210409"/>
    <lineage>
        <taxon>Eukaryota</taxon>
        <taxon>Metazoa</taxon>
        <taxon>Ecdysozoa</taxon>
        <taxon>Arthropoda</taxon>
        <taxon>Crustacea</taxon>
        <taxon>Multicrustacea</taxon>
        <taxon>Malacostraca</taxon>
        <taxon>Eumalacostraca</taxon>
        <taxon>Eucarida</taxon>
        <taxon>Decapoda</taxon>
        <taxon>Pleocyemata</taxon>
        <taxon>Brachyura</taxon>
        <taxon>Eubrachyura</taxon>
        <taxon>Portunoidea</taxon>
        <taxon>Portunidae</taxon>
        <taxon>Portuninae</taxon>
        <taxon>Portunus</taxon>
    </lineage>
</organism>
<feature type="transmembrane region" description="Helical" evidence="1">
    <location>
        <begin position="6"/>
        <end position="25"/>
    </location>
</feature>
<name>A0A5B7KJJ7_PORTR</name>
<accession>A0A5B7KJJ7</accession>
<proteinExistence type="predicted"/>